<comment type="similarity">
    <text evidence="1">Belongs to the LysR transcriptional regulatory family.</text>
</comment>
<dbReference type="InterPro" id="IPR036388">
    <property type="entry name" value="WH-like_DNA-bd_sf"/>
</dbReference>
<evidence type="ECO:0000256" key="4">
    <source>
        <dbReference type="ARBA" id="ARBA00023163"/>
    </source>
</evidence>
<evidence type="ECO:0000259" key="5">
    <source>
        <dbReference type="PROSITE" id="PS50931"/>
    </source>
</evidence>
<gene>
    <name evidence="6" type="ORF">SG35_031380</name>
</gene>
<organism evidence="6 7">
    <name type="scientific">Thalassomonas actiniarum</name>
    <dbReference type="NCBI Taxonomy" id="485447"/>
    <lineage>
        <taxon>Bacteria</taxon>
        <taxon>Pseudomonadati</taxon>
        <taxon>Pseudomonadota</taxon>
        <taxon>Gammaproteobacteria</taxon>
        <taxon>Alteromonadales</taxon>
        <taxon>Colwelliaceae</taxon>
        <taxon>Thalassomonas</taxon>
    </lineage>
</organism>
<dbReference type="GO" id="GO:0003700">
    <property type="term" value="F:DNA-binding transcription factor activity"/>
    <property type="evidence" value="ECO:0007669"/>
    <property type="project" value="InterPro"/>
</dbReference>
<dbReference type="InterPro" id="IPR036390">
    <property type="entry name" value="WH_DNA-bd_sf"/>
</dbReference>
<dbReference type="Pfam" id="PF03466">
    <property type="entry name" value="LysR_substrate"/>
    <property type="match status" value="1"/>
</dbReference>
<dbReference type="KEGG" id="tact:SG35_031380"/>
<keyword evidence="3" id="KW-0238">DNA-binding</keyword>
<evidence type="ECO:0000313" key="6">
    <source>
        <dbReference type="EMBL" id="WDE02258.1"/>
    </source>
</evidence>
<dbReference type="GO" id="GO:0000976">
    <property type="term" value="F:transcription cis-regulatory region binding"/>
    <property type="evidence" value="ECO:0007669"/>
    <property type="project" value="TreeGrafter"/>
</dbReference>
<dbReference type="Pfam" id="PF00126">
    <property type="entry name" value="HTH_1"/>
    <property type="match status" value="1"/>
</dbReference>
<evidence type="ECO:0000256" key="2">
    <source>
        <dbReference type="ARBA" id="ARBA00023015"/>
    </source>
</evidence>
<protein>
    <submittedName>
        <fullName evidence="6">LysR family transcriptional regulator</fullName>
    </submittedName>
</protein>
<dbReference type="RefSeq" id="WP_044831105.1">
    <property type="nucleotide sequence ID" value="NZ_CP059736.1"/>
</dbReference>
<dbReference type="Proteomes" id="UP000032568">
    <property type="component" value="Chromosome pTact"/>
</dbReference>
<proteinExistence type="inferred from homology"/>
<name>A0AAE9YZ89_9GAMM</name>
<evidence type="ECO:0000256" key="1">
    <source>
        <dbReference type="ARBA" id="ARBA00009437"/>
    </source>
</evidence>
<keyword evidence="4" id="KW-0804">Transcription</keyword>
<dbReference type="PANTHER" id="PTHR30126:SF40">
    <property type="entry name" value="HTH-TYPE TRANSCRIPTIONAL REGULATOR GLTR"/>
    <property type="match status" value="1"/>
</dbReference>
<dbReference type="Gene3D" id="3.40.190.290">
    <property type="match status" value="1"/>
</dbReference>
<dbReference type="CDD" id="cd05466">
    <property type="entry name" value="PBP2_LTTR_substrate"/>
    <property type="match status" value="1"/>
</dbReference>
<dbReference type="SUPFAM" id="SSF53850">
    <property type="entry name" value="Periplasmic binding protein-like II"/>
    <property type="match status" value="1"/>
</dbReference>
<evidence type="ECO:0000313" key="7">
    <source>
        <dbReference type="Proteomes" id="UP000032568"/>
    </source>
</evidence>
<dbReference type="SUPFAM" id="SSF46785">
    <property type="entry name" value="Winged helix' DNA-binding domain"/>
    <property type="match status" value="1"/>
</dbReference>
<reference evidence="6 7" key="2">
    <citation type="journal article" date="2022" name="Mar. Drugs">
        <title>Bioassay-Guided Fractionation Leads to the Detection of Cholic Acid Generated by the Rare Thalassomonas sp.</title>
        <authorList>
            <person name="Pheiffer F."/>
            <person name="Schneider Y.K."/>
            <person name="Hansen E.H."/>
            <person name="Andersen J.H."/>
            <person name="Isaksson J."/>
            <person name="Busche T."/>
            <person name="R C."/>
            <person name="Kalinowski J."/>
            <person name="Zyl L.V."/>
            <person name="Trindade M."/>
        </authorList>
    </citation>
    <scope>NUCLEOTIDE SEQUENCE [LARGE SCALE GENOMIC DNA]</scope>
    <source>
        <strain evidence="6 7">A5K-106</strain>
    </source>
</reference>
<sequence length="296" mass="32820">MNFEDLRKVIHLAHSQNIQASAQGLNLTPGALSKTLKKIEQTLNTELFDRVGRNIQLNSQGKKFIQYATKLVHEYEQMCSEFTGSKVKQVVNVTGPSVLLNHCLNTLIKLLPENNTELNIDARFEGQAIKRLVGGHAQLAIVTNEALTNIDTTDLHSVLLGTTTLKMVAAPCHRLFSHYPTGKMTLKQLLAYAFVCPSSSPFCGIVRGIGSDGWPDQQFPRNIAFRTDDFSSLLSIVSQGQAVAYVPDFVITSKALRVIELVDFKYHAQETYSLVYKPAMADGWLKKLIAKVKSQA</sequence>
<reference evidence="6 7" key="1">
    <citation type="journal article" date="2015" name="Genome Announc.">
        <title>Draft Genome Sequences of Marine Isolates of Thalassomonas viridans and Thalassomonas actiniarum.</title>
        <authorList>
            <person name="Olonade I."/>
            <person name="van Zyl L.J."/>
            <person name="Trindade M."/>
        </authorList>
    </citation>
    <scope>NUCLEOTIDE SEQUENCE [LARGE SCALE GENOMIC DNA]</scope>
    <source>
        <strain evidence="6 7">A5K-106</strain>
    </source>
</reference>
<dbReference type="PANTHER" id="PTHR30126">
    <property type="entry name" value="HTH-TYPE TRANSCRIPTIONAL REGULATOR"/>
    <property type="match status" value="1"/>
</dbReference>
<dbReference type="InterPro" id="IPR000847">
    <property type="entry name" value="LysR_HTH_N"/>
</dbReference>
<accession>A0AAE9YZ89</accession>
<dbReference type="InterPro" id="IPR005119">
    <property type="entry name" value="LysR_subst-bd"/>
</dbReference>
<evidence type="ECO:0000256" key="3">
    <source>
        <dbReference type="ARBA" id="ARBA00023125"/>
    </source>
</evidence>
<keyword evidence="7" id="KW-1185">Reference proteome</keyword>
<dbReference type="PROSITE" id="PS50931">
    <property type="entry name" value="HTH_LYSR"/>
    <property type="match status" value="1"/>
</dbReference>
<dbReference type="AlphaFoldDB" id="A0AAE9YZ89"/>
<dbReference type="EMBL" id="CP059736">
    <property type="protein sequence ID" value="WDE02258.1"/>
    <property type="molecule type" value="Genomic_DNA"/>
</dbReference>
<keyword evidence="2" id="KW-0805">Transcription regulation</keyword>
<feature type="domain" description="HTH lysR-type" evidence="5">
    <location>
        <begin position="1"/>
        <end position="58"/>
    </location>
</feature>
<dbReference type="Gene3D" id="1.10.10.10">
    <property type="entry name" value="Winged helix-like DNA-binding domain superfamily/Winged helix DNA-binding domain"/>
    <property type="match status" value="1"/>
</dbReference>